<protein>
    <submittedName>
        <fullName evidence="2">Metal-responsive CopG/Arc/MetJ family transcriptional regulator</fullName>
    </submittedName>
</protein>
<keyword evidence="3" id="KW-1185">Reference proteome</keyword>
<evidence type="ECO:0000313" key="3">
    <source>
        <dbReference type="Proteomes" id="UP000546642"/>
    </source>
</evidence>
<dbReference type="GO" id="GO:0003677">
    <property type="term" value="F:DNA binding"/>
    <property type="evidence" value="ECO:0007669"/>
    <property type="project" value="InterPro"/>
</dbReference>
<dbReference type="SUPFAM" id="SSF47598">
    <property type="entry name" value="Ribbon-helix-helix"/>
    <property type="match status" value="1"/>
</dbReference>
<dbReference type="Pfam" id="PF03869">
    <property type="entry name" value="Arc"/>
    <property type="match status" value="1"/>
</dbReference>
<organism evidence="2 3">
    <name type="scientific">Nocardiopsis mwathae</name>
    <dbReference type="NCBI Taxonomy" id="1472723"/>
    <lineage>
        <taxon>Bacteria</taxon>
        <taxon>Bacillati</taxon>
        <taxon>Actinomycetota</taxon>
        <taxon>Actinomycetes</taxon>
        <taxon>Streptosporangiales</taxon>
        <taxon>Nocardiopsidaceae</taxon>
        <taxon>Nocardiopsis</taxon>
    </lineage>
</organism>
<dbReference type="InterPro" id="IPR005569">
    <property type="entry name" value="Arc_DNA-bd_dom"/>
</dbReference>
<dbReference type="AlphaFoldDB" id="A0A7W9YFJ2"/>
<dbReference type="Proteomes" id="UP000546642">
    <property type="component" value="Unassembled WGS sequence"/>
</dbReference>
<name>A0A7W9YFJ2_9ACTN</name>
<dbReference type="EMBL" id="JACHDS010000001">
    <property type="protein sequence ID" value="MBB6171157.1"/>
    <property type="molecule type" value="Genomic_DNA"/>
</dbReference>
<accession>A0A7W9YFJ2</accession>
<feature type="domain" description="Arc-like DNA binding" evidence="1">
    <location>
        <begin position="8"/>
        <end position="31"/>
    </location>
</feature>
<gene>
    <name evidence="2" type="ORF">HNR23_001217</name>
</gene>
<dbReference type="InterPro" id="IPR010985">
    <property type="entry name" value="Ribbon_hlx_hlx"/>
</dbReference>
<sequence>MTVRKMSISMPEEIAELIRDAAEENGQSVSSWATEAFEEKLRAAAWRKQAEESSRELIIAYEAEHGPIPEHDREAALEFMRGVGLLGDAHVAKAG</sequence>
<dbReference type="GO" id="GO:0006355">
    <property type="term" value="P:regulation of DNA-templated transcription"/>
    <property type="evidence" value="ECO:0007669"/>
    <property type="project" value="InterPro"/>
</dbReference>
<proteinExistence type="predicted"/>
<dbReference type="RefSeq" id="WP_184074349.1">
    <property type="nucleotide sequence ID" value="NZ_JACHDS010000001.1"/>
</dbReference>
<reference evidence="2 3" key="1">
    <citation type="submission" date="2020-08" db="EMBL/GenBank/DDBJ databases">
        <title>Sequencing the genomes of 1000 actinobacteria strains.</title>
        <authorList>
            <person name="Klenk H.-P."/>
        </authorList>
    </citation>
    <scope>NUCLEOTIDE SEQUENCE [LARGE SCALE GENOMIC DNA]</scope>
    <source>
        <strain evidence="2 3">DSM 46659</strain>
    </source>
</reference>
<evidence type="ECO:0000259" key="1">
    <source>
        <dbReference type="Pfam" id="PF03869"/>
    </source>
</evidence>
<evidence type="ECO:0000313" key="2">
    <source>
        <dbReference type="EMBL" id="MBB6171157.1"/>
    </source>
</evidence>
<comment type="caution">
    <text evidence="2">The sequence shown here is derived from an EMBL/GenBank/DDBJ whole genome shotgun (WGS) entry which is preliminary data.</text>
</comment>